<dbReference type="EMBL" id="NQVE01000097">
    <property type="protein sequence ID" value="RAL48987.1"/>
    <property type="molecule type" value="Genomic_DNA"/>
</dbReference>
<feature type="region of interest" description="Disordered" evidence="1">
    <location>
        <begin position="204"/>
        <end position="237"/>
    </location>
</feature>
<evidence type="ECO:0000313" key="5">
    <source>
        <dbReference type="Proteomes" id="UP000249390"/>
    </source>
</evidence>
<feature type="region of interest" description="Disordered" evidence="1">
    <location>
        <begin position="77"/>
        <end position="112"/>
    </location>
</feature>
<accession>A0A328DTB8</accession>
<reference evidence="4 5" key="1">
    <citation type="submission" date="2018-06" db="EMBL/GenBank/DDBJ databases">
        <title>The Genome of Cuscuta australis (Dodder) Provides Insight into the Evolution of Plant Parasitism.</title>
        <authorList>
            <person name="Liu H."/>
        </authorList>
    </citation>
    <scope>NUCLEOTIDE SEQUENCE [LARGE SCALE GENOMIC DNA]</scope>
    <source>
        <strain evidence="5">cv. Yunnan</strain>
        <tissue evidence="4">Vines</tissue>
    </source>
</reference>
<feature type="compositionally biased region" description="Pro residues" evidence="1">
    <location>
        <begin position="83"/>
        <end position="98"/>
    </location>
</feature>
<dbReference type="PANTHER" id="PTHR21450:SF9">
    <property type="entry name" value="BZIP DOMAIN CLASS TRANSCRIPTION FACTOR (DUF630 AND DUF632)-RELATED"/>
    <property type="match status" value="1"/>
</dbReference>
<evidence type="ECO:0000256" key="1">
    <source>
        <dbReference type="SAM" id="MobiDB-lite"/>
    </source>
</evidence>
<feature type="domain" description="DUF630" evidence="3">
    <location>
        <begin position="1"/>
        <end position="59"/>
    </location>
</feature>
<feature type="compositionally biased region" description="Low complexity" evidence="1">
    <location>
        <begin position="228"/>
        <end position="237"/>
    </location>
</feature>
<proteinExistence type="predicted"/>
<dbReference type="Pfam" id="PF04782">
    <property type="entry name" value="DUF632"/>
    <property type="match status" value="1"/>
</dbReference>
<name>A0A328DTB8_9ASTE</name>
<evidence type="ECO:0000259" key="2">
    <source>
        <dbReference type="Pfam" id="PF04782"/>
    </source>
</evidence>
<dbReference type="InterPro" id="IPR006867">
    <property type="entry name" value="DUF632"/>
</dbReference>
<dbReference type="InterPro" id="IPR006868">
    <property type="entry name" value="DUF630"/>
</dbReference>
<gene>
    <name evidence="4" type="ORF">DM860_001307</name>
</gene>
<dbReference type="Proteomes" id="UP000249390">
    <property type="component" value="Unassembled WGS sequence"/>
</dbReference>
<organism evidence="4 5">
    <name type="scientific">Cuscuta australis</name>
    <dbReference type="NCBI Taxonomy" id="267555"/>
    <lineage>
        <taxon>Eukaryota</taxon>
        <taxon>Viridiplantae</taxon>
        <taxon>Streptophyta</taxon>
        <taxon>Embryophyta</taxon>
        <taxon>Tracheophyta</taxon>
        <taxon>Spermatophyta</taxon>
        <taxon>Magnoliopsida</taxon>
        <taxon>eudicotyledons</taxon>
        <taxon>Gunneridae</taxon>
        <taxon>Pentapetalae</taxon>
        <taxon>asterids</taxon>
        <taxon>lamiids</taxon>
        <taxon>Solanales</taxon>
        <taxon>Convolvulaceae</taxon>
        <taxon>Cuscuteae</taxon>
        <taxon>Cuscuta</taxon>
        <taxon>Cuscuta subgen. Grammica</taxon>
        <taxon>Cuscuta sect. Cleistogrammica</taxon>
    </lineage>
</organism>
<dbReference type="AlphaFoldDB" id="A0A328DTB8"/>
<comment type="caution">
    <text evidence="4">The sequence shown here is derived from an EMBL/GenBank/DDBJ whole genome shotgun (WGS) entry which is preliminary data.</text>
</comment>
<sequence>MGCAASKLHNDETVRRCRERRRLMKEAVYARHHLASAHSDYCRSLRLTGSALTTFASGESLAVSDQSPAVVLRTPSASNFKTPLPPPPIKIHQPPPSIRTPQPRQFSYSDSPTIASSKLPHILSAAPSVSSQGQHRRQPPHPLNPVKLPHILSESSLASTPKAHNPFEKRNYTYNAKGNSTYSRTPSQASSVWNWENFYPPSPPSSEYFEQLQKNNNDDGFDADRSSSHSQYSQGVSNKDYHHKRFEFLHTQSTEDEKVSNYSSHTHYSNGKFWAHNPVLSREHIEHGQHHHQHTNWDSEAEREVVECSEWDDHDHYSTTSSSDIEEEEKEDLRSEIGEKRSNFGCKPAKNEASPAQMRWNSINGSARKCETDDGRSSSMSWGYETAKGEMISDTRIVVRHKDLAEIVAAIKEYFDNAASAGEQASEMLETGRAQLDQSFRQLKKTIYHSSGVLSNLSSSWSSKPPLAVKYKFEPSSIMGVDGSKSLCSTLERLLAWEKKLYQEVKAREGVKIEHEKKLRALQCQEYRGKDRGKMDKTKASITRLQSLIVVTSQAVSTTSSAIVGLRDSDLVPQLVELCHGFMYMWRYMNEFHEAQNDIVQQVRGLVNNRADKGQSTSDLHRQATRDLESAVTAWHSSFCRLIKFQRDFICSLHGWFRLTLVEPTTTGSTNHTSEAFSFFDEWKLALDRVPDTVASEAIKSFVNIVHSIFLKQTEELKIKKRTESASKELERKASSLRRIEKKYYHSYSMVGIGLLDSGSSALDARDPLAEKKAELASCQRRVEDEMLKHSKEVEVTRAMTLHNIQTGLPGVFQAMTSFSALFTQALEVVCTRSYSI</sequence>
<feature type="compositionally biased region" description="Polar residues" evidence="1">
    <location>
        <begin position="99"/>
        <end position="112"/>
    </location>
</feature>
<evidence type="ECO:0008006" key="6">
    <source>
        <dbReference type="Google" id="ProtNLM"/>
    </source>
</evidence>
<dbReference type="Pfam" id="PF04783">
    <property type="entry name" value="DUF630"/>
    <property type="match status" value="1"/>
</dbReference>
<dbReference type="PANTHER" id="PTHR21450">
    <property type="entry name" value="PROTEIN ALTERED PHOSPHATE STARVATION RESPONSE 1"/>
    <property type="match status" value="1"/>
</dbReference>
<evidence type="ECO:0000313" key="4">
    <source>
        <dbReference type="EMBL" id="RAL48987.1"/>
    </source>
</evidence>
<feature type="domain" description="DUF632" evidence="2">
    <location>
        <begin position="404"/>
        <end position="707"/>
    </location>
</feature>
<keyword evidence="5" id="KW-1185">Reference proteome</keyword>
<evidence type="ECO:0000259" key="3">
    <source>
        <dbReference type="Pfam" id="PF04783"/>
    </source>
</evidence>
<protein>
    <recommendedName>
        <fullName evidence="6">DUF632 domain-containing protein</fullName>
    </recommendedName>
</protein>